<protein>
    <recommendedName>
        <fullName evidence="3">YtkA-like domain-containing protein</fullName>
    </recommendedName>
</protein>
<evidence type="ECO:0000313" key="2">
    <source>
        <dbReference type="Proteomes" id="UP001596233"/>
    </source>
</evidence>
<dbReference type="RefSeq" id="WP_379229888.1">
    <property type="nucleotide sequence ID" value="NZ_JBHSTE010000001.1"/>
</dbReference>
<name>A0ABW1V011_9BACL</name>
<organism evidence="1 2">
    <name type="scientific">Paenibacillus septentrionalis</name>
    <dbReference type="NCBI Taxonomy" id="429342"/>
    <lineage>
        <taxon>Bacteria</taxon>
        <taxon>Bacillati</taxon>
        <taxon>Bacillota</taxon>
        <taxon>Bacilli</taxon>
        <taxon>Bacillales</taxon>
        <taxon>Paenibacillaceae</taxon>
        <taxon>Paenibacillus</taxon>
    </lineage>
</organism>
<keyword evidence="2" id="KW-1185">Reference proteome</keyword>
<gene>
    <name evidence="1" type="ORF">ACFP56_00380</name>
</gene>
<accession>A0ABW1V011</accession>
<evidence type="ECO:0008006" key="3">
    <source>
        <dbReference type="Google" id="ProtNLM"/>
    </source>
</evidence>
<comment type="caution">
    <text evidence="1">The sequence shown here is derived from an EMBL/GenBank/DDBJ whole genome shotgun (WGS) entry which is preliminary data.</text>
</comment>
<dbReference type="Proteomes" id="UP001596233">
    <property type="component" value="Unassembled WGS sequence"/>
</dbReference>
<proteinExistence type="predicted"/>
<reference evidence="2" key="1">
    <citation type="journal article" date="2019" name="Int. J. Syst. Evol. Microbiol.">
        <title>The Global Catalogue of Microorganisms (GCM) 10K type strain sequencing project: providing services to taxonomists for standard genome sequencing and annotation.</title>
        <authorList>
            <consortium name="The Broad Institute Genomics Platform"/>
            <consortium name="The Broad Institute Genome Sequencing Center for Infectious Disease"/>
            <person name="Wu L."/>
            <person name="Ma J."/>
        </authorList>
    </citation>
    <scope>NUCLEOTIDE SEQUENCE [LARGE SCALE GENOMIC DNA]</scope>
    <source>
        <strain evidence="2">PCU 280</strain>
    </source>
</reference>
<sequence>MTHSKTNSKGLSTPLLLLVLLLLLIGILFTALSKPSLSSAAIEASQSITLEHMTIAISSPTLEHHALQHSEFVLQLTSTLPGDKSDAPKLINPSIQLEMLHMDCGIVTSRAKADTPFHYSASAAPLMKGVWVATATFQLEGHTDEVHQLHYTFEVL</sequence>
<dbReference type="EMBL" id="JBHSTE010000001">
    <property type="protein sequence ID" value="MFC6331060.1"/>
    <property type="molecule type" value="Genomic_DNA"/>
</dbReference>
<evidence type="ECO:0000313" key="1">
    <source>
        <dbReference type="EMBL" id="MFC6331060.1"/>
    </source>
</evidence>